<gene>
    <name evidence="1" type="ORF">NEPTK9_001817</name>
</gene>
<proteinExistence type="predicted"/>
<keyword evidence="2" id="KW-1185">Reference proteome</keyword>
<sequence>MLPPLPKGRGIRIDILMKRLLKIFLFVSLLIGIERLCHRATDGFAMVNVYAPPGNNSEWKSKGSPDPALLNQTYTYFNSGSQSYVFLSEDGKTILKLFKFQHMRTPPWLNLLPSVGKLGEKRTKKRAILEQTFNSYTLAYEKLREETGLHYIHLTKTDHLQTQLTIVDKIGVHHTLDLDGVEFVLQKRGALVYDQIDQWMEAGEHKRAEKGLRALLRLAVHRCHQGLFDKDPDFATNFGFMGETPFQIDFGRLSVAPEEKNPEVYAPEMIRITRALEAWIQNNHPALFIPFKEELDAITHP</sequence>
<organism evidence="1 2">
    <name type="scientific">Candidatus Neptunichlamydia vexilliferae</name>
    <dbReference type="NCBI Taxonomy" id="1651774"/>
    <lineage>
        <taxon>Bacteria</taxon>
        <taxon>Pseudomonadati</taxon>
        <taxon>Chlamydiota</taxon>
        <taxon>Chlamydiia</taxon>
        <taxon>Parachlamydiales</taxon>
        <taxon>Simkaniaceae</taxon>
        <taxon>Candidatus Neptunichlamydia</taxon>
    </lineage>
</organism>
<protein>
    <recommendedName>
        <fullName evidence="3">Nudix hydrolase domain-containing protein</fullName>
    </recommendedName>
</protein>
<comment type="caution">
    <text evidence="1">The sequence shown here is derived from an EMBL/GenBank/DDBJ whole genome shotgun (WGS) entry which is preliminary data.</text>
</comment>
<reference evidence="1 2" key="1">
    <citation type="submission" date="2020-01" db="EMBL/GenBank/DDBJ databases">
        <title>Draft genome sequence of Cand. Neptunochlamydia vexilliferae K9.</title>
        <authorList>
            <person name="Schulz F."/>
            <person name="Koestlbacher S."/>
            <person name="Wascher F."/>
            <person name="Pizzetti I."/>
            <person name="Horn M."/>
        </authorList>
    </citation>
    <scope>NUCLEOTIDE SEQUENCE [LARGE SCALE GENOMIC DNA]</scope>
    <source>
        <strain evidence="1 2">K9</strain>
    </source>
</reference>
<dbReference type="Proteomes" id="UP001194714">
    <property type="component" value="Unassembled WGS sequence"/>
</dbReference>
<name>A0ABS0B1L7_9BACT</name>
<evidence type="ECO:0008006" key="3">
    <source>
        <dbReference type="Google" id="ProtNLM"/>
    </source>
</evidence>
<evidence type="ECO:0000313" key="1">
    <source>
        <dbReference type="EMBL" id="MBF5060283.1"/>
    </source>
</evidence>
<evidence type="ECO:0000313" key="2">
    <source>
        <dbReference type="Proteomes" id="UP001194714"/>
    </source>
</evidence>
<dbReference type="RefSeq" id="WP_194848590.1">
    <property type="nucleotide sequence ID" value="NZ_JAAEJV010000121.1"/>
</dbReference>
<dbReference type="EMBL" id="JAAEJV010000121">
    <property type="protein sequence ID" value="MBF5060283.1"/>
    <property type="molecule type" value="Genomic_DNA"/>
</dbReference>
<accession>A0ABS0B1L7</accession>